<dbReference type="Pfam" id="PF00072">
    <property type="entry name" value="Response_reg"/>
    <property type="match status" value="1"/>
</dbReference>
<dbReference type="InterPro" id="IPR036890">
    <property type="entry name" value="HATPase_C_sf"/>
</dbReference>
<dbReference type="PROSITE" id="PS50110">
    <property type="entry name" value="RESPONSE_REGULATORY"/>
    <property type="match status" value="1"/>
</dbReference>
<feature type="region of interest" description="Disordered" evidence="8">
    <location>
        <begin position="869"/>
        <end position="899"/>
    </location>
</feature>
<comment type="caution">
    <text evidence="13">The sequence shown here is derived from an EMBL/GenBank/DDBJ whole genome shotgun (WGS) entry which is preliminary data.</text>
</comment>
<dbReference type="SMART" id="SM00086">
    <property type="entry name" value="PAC"/>
    <property type="match status" value="2"/>
</dbReference>
<feature type="region of interest" description="Disordered" evidence="8">
    <location>
        <begin position="938"/>
        <end position="982"/>
    </location>
</feature>
<evidence type="ECO:0000313" key="13">
    <source>
        <dbReference type="EMBL" id="TYT61402.1"/>
    </source>
</evidence>
<dbReference type="SMART" id="SM00448">
    <property type="entry name" value="REC"/>
    <property type="match status" value="1"/>
</dbReference>
<dbReference type="InterPro" id="IPR035965">
    <property type="entry name" value="PAS-like_dom_sf"/>
</dbReference>
<feature type="domain" description="PAC" evidence="12">
    <location>
        <begin position="218"/>
        <end position="269"/>
    </location>
</feature>
<keyword evidence="14" id="KW-1185">Reference proteome</keyword>
<feature type="modified residue" description="4-aspartylphosphate" evidence="6">
    <location>
        <position position="67"/>
    </location>
</feature>
<dbReference type="InterPro" id="IPR003594">
    <property type="entry name" value="HATPase_dom"/>
</dbReference>
<feature type="compositionally biased region" description="Polar residues" evidence="8">
    <location>
        <begin position="822"/>
        <end position="831"/>
    </location>
</feature>
<dbReference type="EC" id="2.7.13.3" evidence="2"/>
<dbReference type="PROSITE" id="PS50113">
    <property type="entry name" value="PAC"/>
    <property type="match status" value="3"/>
</dbReference>
<dbReference type="PROSITE" id="PS50112">
    <property type="entry name" value="PAS"/>
    <property type="match status" value="2"/>
</dbReference>
<dbReference type="SMART" id="SM00388">
    <property type="entry name" value="HisKA"/>
    <property type="match status" value="1"/>
</dbReference>
<evidence type="ECO:0000256" key="6">
    <source>
        <dbReference type="PROSITE-ProRule" id="PRU00169"/>
    </source>
</evidence>
<dbReference type="Gene3D" id="2.10.70.100">
    <property type="match status" value="1"/>
</dbReference>
<dbReference type="InterPro" id="IPR004358">
    <property type="entry name" value="Sig_transdc_His_kin-like_C"/>
</dbReference>
<evidence type="ECO:0000256" key="1">
    <source>
        <dbReference type="ARBA" id="ARBA00000085"/>
    </source>
</evidence>
<dbReference type="InterPro" id="IPR003661">
    <property type="entry name" value="HisK_dim/P_dom"/>
</dbReference>
<evidence type="ECO:0000256" key="8">
    <source>
        <dbReference type="SAM" id="MobiDB-lite"/>
    </source>
</evidence>
<evidence type="ECO:0000256" key="2">
    <source>
        <dbReference type="ARBA" id="ARBA00012438"/>
    </source>
</evidence>
<dbReference type="Gene3D" id="3.40.50.2300">
    <property type="match status" value="1"/>
</dbReference>
<evidence type="ECO:0000256" key="3">
    <source>
        <dbReference type="ARBA" id="ARBA00022553"/>
    </source>
</evidence>
<keyword evidence="7" id="KW-0175">Coiled coil</keyword>
<dbReference type="CDD" id="cd00075">
    <property type="entry name" value="HATPase"/>
    <property type="match status" value="1"/>
</dbReference>
<gene>
    <name evidence="13" type="ORF">FYC77_13625</name>
</gene>
<dbReference type="SMART" id="SM00387">
    <property type="entry name" value="HATPase_c"/>
    <property type="match status" value="1"/>
</dbReference>
<dbReference type="SUPFAM" id="SSF47384">
    <property type="entry name" value="Homodimeric domain of signal transducing histidine kinase"/>
    <property type="match status" value="1"/>
</dbReference>
<evidence type="ECO:0000259" key="9">
    <source>
        <dbReference type="PROSITE" id="PS50109"/>
    </source>
</evidence>
<protein>
    <recommendedName>
        <fullName evidence="2">histidine kinase</fullName>
        <ecNumber evidence="2">2.7.13.3</ecNumber>
    </recommendedName>
</protein>
<dbReference type="Gene3D" id="1.10.287.130">
    <property type="match status" value="1"/>
</dbReference>
<dbReference type="Gene3D" id="3.30.450.40">
    <property type="match status" value="1"/>
</dbReference>
<keyword evidence="3 6" id="KW-0597">Phosphoprotein</keyword>
<organism evidence="13 14">
    <name type="scientific">Natrialba swarupiae</name>
    <dbReference type="NCBI Taxonomy" id="2448032"/>
    <lineage>
        <taxon>Archaea</taxon>
        <taxon>Methanobacteriati</taxon>
        <taxon>Methanobacteriota</taxon>
        <taxon>Stenosarchaea group</taxon>
        <taxon>Halobacteria</taxon>
        <taxon>Halobacteriales</taxon>
        <taxon>Natrialbaceae</taxon>
        <taxon>Natrialba</taxon>
    </lineage>
</organism>
<feature type="domain" description="Histidine kinase" evidence="9">
    <location>
        <begin position="711"/>
        <end position="932"/>
    </location>
</feature>
<feature type="domain" description="PAS" evidence="11">
    <location>
        <begin position="396"/>
        <end position="466"/>
    </location>
</feature>
<evidence type="ECO:0000256" key="5">
    <source>
        <dbReference type="ARBA" id="ARBA00022777"/>
    </source>
</evidence>
<feature type="domain" description="Response regulatory" evidence="10">
    <location>
        <begin position="16"/>
        <end position="132"/>
    </location>
</feature>
<evidence type="ECO:0000259" key="10">
    <source>
        <dbReference type="PROSITE" id="PS50110"/>
    </source>
</evidence>
<dbReference type="InterPro" id="IPR029016">
    <property type="entry name" value="GAF-like_dom_sf"/>
</dbReference>
<feature type="coiled-coil region" evidence="7">
    <location>
        <begin position="684"/>
        <end position="711"/>
    </location>
</feature>
<dbReference type="Gene3D" id="3.30.565.10">
    <property type="entry name" value="Histidine kinase-like ATPase, C-terminal domain"/>
    <property type="match status" value="1"/>
</dbReference>
<sequence length="982" mass="108382">MADTVSISPDMSDSVSVLLVDADVEFAAEAAGYVERRYDRITVETATTAAKGVTQLEQGTFDCVVADCVTGTNDAFDFLEAVRDRDPDRPFIVVAEQDPETVAAESISRGATDYLQKRSGTGQFDLLANRVLNAVERYRAKRAERRLGELTEHTDKILSIFDADWTELQFVNSAYADIWGRSLERLHDDPTDFVNGVHPDDRERVEEAMAALSSGDPVDLECRVNEDEAYGRWVRIWGEPIVEGNEVVRVAGLATEITDQKRQERELRDAKLQLEAAIDAGTVGTWEWDVREDRFVAGPAFAETFGVDPAAAQEGVSLERFVSSIHANDRDRVESAIQAAIDACDSYEQEYRVHNAAGELRWVLARGHVECDEDGTAIRFPGALMDITEKKRAEHELQRHEAFLEESTDIVTVVDAAGTIEYHSPSVDEILGYDSTDVTGTNAFELAHPDDSGELVEAFGDLLGVSGASERAEARFRTADGEWRWLEVHGTNQLANPAVDGIVVNSRDITERKRQERERKALIEFLQWLYDLTTDVDRSLEGKISRLLELGCERLDLPYGFLSRIERREADEPGGTQTIVQAHGTHDRLQPGESGPLSRTYCRETIDSDDLLATADAAADDRYTEEAYEQFELGCYVGGQVRVEDELYGTLCFAADEPREEEFSTGDRMIVRLMNRWVSYELERHRTTAELERANERLERTNERLESFASVVSHDLRNPLNVASGHLELARTNQDSDHLEEADAALDRIETLVDDLLTLARQGDSAVEPEPVSLPDLVDDCWRSVETGNAALHVETDRTISADRTRLQQLLENLVRNAVEHGSTSPRSQTPEDAVEHGSTSHAEPDSSADAIDHGGEGVTVTIADVDGGFAVEDDGPGIPPEERDRVFEPGYTTEPDGTGLGLRIVEDVVDDHDWSIDVVDGNDGGARFDVTGVDVLESANDEGDHGKKPADDGGDHLTESADDGDGACSVGRRPSGTDESD</sequence>
<dbReference type="InterPro" id="IPR052162">
    <property type="entry name" value="Sensor_kinase/Photoreceptor"/>
</dbReference>
<dbReference type="Gene3D" id="3.30.450.20">
    <property type="entry name" value="PAS domain"/>
    <property type="match status" value="3"/>
</dbReference>
<dbReference type="Pfam" id="PF08447">
    <property type="entry name" value="PAS_3"/>
    <property type="match status" value="3"/>
</dbReference>
<keyword evidence="4" id="KW-0808">Transferase</keyword>
<accession>A0A5D5ANS5</accession>
<evidence type="ECO:0000259" key="12">
    <source>
        <dbReference type="PROSITE" id="PS50113"/>
    </source>
</evidence>
<reference evidence="13 14" key="1">
    <citation type="submission" date="2019-08" db="EMBL/GenBank/DDBJ databases">
        <title>Archaea genome.</title>
        <authorList>
            <person name="Kajale S."/>
            <person name="Shouche Y."/>
            <person name="Deshpande N."/>
            <person name="Sharma A."/>
        </authorList>
    </citation>
    <scope>NUCLEOTIDE SEQUENCE [LARGE SCALE GENOMIC DNA]</scope>
    <source>
        <strain evidence="13 14">ESP3B_9</strain>
    </source>
</reference>
<dbReference type="SUPFAM" id="SSF55785">
    <property type="entry name" value="PYP-like sensor domain (PAS domain)"/>
    <property type="match status" value="3"/>
</dbReference>
<dbReference type="PRINTS" id="PR00344">
    <property type="entry name" value="BCTRLSENSOR"/>
</dbReference>
<dbReference type="InterPro" id="IPR013655">
    <property type="entry name" value="PAS_fold_3"/>
</dbReference>
<dbReference type="InterPro" id="IPR001610">
    <property type="entry name" value="PAC"/>
</dbReference>
<dbReference type="PROSITE" id="PS50109">
    <property type="entry name" value="HIS_KIN"/>
    <property type="match status" value="1"/>
</dbReference>
<dbReference type="CDD" id="cd00156">
    <property type="entry name" value="REC"/>
    <property type="match status" value="1"/>
</dbReference>
<feature type="domain" description="PAS" evidence="11">
    <location>
        <begin position="143"/>
        <end position="216"/>
    </location>
</feature>
<dbReference type="GO" id="GO:0000155">
    <property type="term" value="F:phosphorelay sensor kinase activity"/>
    <property type="evidence" value="ECO:0007669"/>
    <property type="project" value="InterPro"/>
</dbReference>
<dbReference type="InterPro" id="IPR000700">
    <property type="entry name" value="PAS-assoc_C"/>
</dbReference>
<comment type="catalytic activity">
    <reaction evidence="1">
        <text>ATP + protein L-histidine = ADP + protein N-phospho-L-histidine.</text>
        <dbReference type="EC" id="2.7.13.3"/>
    </reaction>
</comment>
<dbReference type="Pfam" id="PF00512">
    <property type="entry name" value="HisKA"/>
    <property type="match status" value="1"/>
</dbReference>
<proteinExistence type="predicted"/>
<feature type="compositionally biased region" description="Basic and acidic residues" evidence="8">
    <location>
        <begin position="943"/>
        <end position="960"/>
    </location>
</feature>
<dbReference type="AlphaFoldDB" id="A0A5D5ANS5"/>
<evidence type="ECO:0000256" key="4">
    <source>
        <dbReference type="ARBA" id="ARBA00022679"/>
    </source>
</evidence>
<dbReference type="SUPFAM" id="SSF55781">
    <property type="entry name" value="GAF domain-like"/>
    <property type="match status" value="1"/>
</dbReference>
<dbReference type="SUPFAM" id="SSF52172">
    <property type="entry name" value="CheY-like"/>
    <property type="match status" value="1"/>
</dbReference>
<dbReference type="Proteomes" id="UP000324104">
    <property type="component" value="Unassembled WGS sequence"/>
</dbReference>
<dbReference type="InterPro" id="IPR011006">
    <property type="entry name" value="CheY-like_superfamily"/>
</dbReference>
<evidence type="ECO:0000256" key="7">
    <source>
        <dbReference type="SAM" id="Coils"/>
    </source>
</evidence>
<dbReference type="InterPro" id="IPR036097">
    <property type="entry name" value="HisK_dim/P_sf"/>
</dbReference>
<dbReference type="EMBL" id="VTAW01000018">
    <property type="protein sequence ID" value="TYT61402.1"/>
    <property type="molecule type" value="Genomic_DNA"/>
</dbReference>
<keyword evidence="5" id="KW-0418">Kinase</keyword>
<evidence type="ECO:0000313" key="14">
    <source>
        <dbReference type="Proteomes" id="UP000324104"/>
    </source>
</evidence>
<dbReference type="PANTHER" id="PTHR43304">
    <property type="entry name" value="PHYTOCHROME-LIKE PROTEIN CPH1"/>
    <property type="match status" value="1"/>
</dbReference>
<dbReference type="InterPro" id="IPR001789">
    <property type="entry name" value="Sig_transdc_resp-reg_receiver"/>
</dbReference>
<name>A0A5D5ANS5_9EURY</name>
<dbReference type="Pfam" id="PF02518">
    <property type="entry name" value="HATPase_c"/>
    <property type="match status" value="1"/>
</dbReference>
<dbReference type="SUPFAM" id="SSF55874">
    <property type="entry name" value="ATPase domain of HSP90 chaperone/DNA topoisomerase II/histidine kinase"/>
    <property type="match status" value="1"/>
</dbReference>
<feature type="domain" description="PAC" evidence="12">
    <location>
        <begin position="470"/>
        <end position="521"/>
    </location>
</feature>
<feature type="region of interest" description="Disordered" evidence="8">
    <location>
        <begin position="820"/>
        <end position="854"/>
    </location>
</feature>
<feature type="domain" description="PAC" evidence="12">
    <location>
        <begin position="347"/>
        <end position="399"/>
    </location>
</feature>
<evidence type="ECO:0000259" key="11">
    <source>
        <dbReference type="PROSITE" id="PS50112"/>
    </source>
</evidence>
<dbReference type="CDD" id="cd00082">
    <property type="entry name" value="HisKA"/>
    <property type="match status" value="1"/>
</dbReference>
<dbReference type="InterPro" id="IPR005467">
    <property type="entry name" value="His_kinase_dom"/>
</dbReference>
<dbReference type="CDD" id="cd00130">
    <property type="entry name" value="PAS"/>
    <property type="match status" value="3"/>
</dbReference>
<dbReference type="PANTHER" id="PTHR43304:SF1">
    <property type="entry name" value="PAC DOMAIN-CONTAINING PROTEIN"/>
    <property type="match status" value="1"/>
</dbReference>
<dbReference type="NCBIfam" id="TIGR00229">
    <property type="entry name" value="sensory_box"/>
    <property type="match status" value="3"/>
</dbReference>
<dbReference type="InterPro" id="IPR000014">
    <property type="entry name" value="PAS"/>
</dbReference>
<dbReference type="SMART" id="SM00091">
    <property type="entry name" value="PAS"/>
    <property type="match status" value="3"/>
</dbReference>